<dbReference type="EMBL" id="JAXOJX010000096">
    <property type="protein sequence ID" value="MDZ5461094.1"/>
    <property type="molecule type" value="Genomic_DNA"/>
</dbReference>
<name>A0ABU5IQF0_9BURK</name>
<gene>
    <name evidence="3" type="ORF">SM757_31420</name>
</gene>
<evidence type="ECO:0000259" key="2">
    <source>
        <dbReference type="Pfam" id="PF02371"/>
    </source>
</evidence>
<sequence>MGDVSLIGIDLGKHSFHLHAQDSSGRMVFRKKLTRSQLLAQLGNFQACTVAMESCAGAHWLARHLAAMGHQPKLIPPQFVKPFVKGNKNDFADAEAICEAVVRPNMRFAMPHTEAQQALSALHRMREALVGDHTCTTNQIHAFLLEFGISLAKGKEAIKALPVVLARHEDLPPAIVDVLLRLQAHHKYLDGQIADVDREISRQLKADEHSNRLLEIPGIGPVTASALSIELGDPHQFKNARQFAASIGLVPGQYSTGDKPKLLGISKRGDKRLRSLLVLGARSIMKHIERRTDVLGRWVCAMLARRHSNVVACALANKLARIAWAMLARGTHFDAGRSAMAA</sequence>
<evidence type="ECO:0000259" key="1">
    <source>
        <dbReference type="Pfam" id="PF01548"/>
    </source>
</evidence>
<dbReference type="InterPro" id="IPR047650">
    <property type="entry name" value="Transpos_IS110"/>
</dbReference>
<keyword evidence="4" id="KW-1185">Reference proteome</keyword>
<protein>
    <submittedName>
        <fullName evidence="3">IS110 family transposase</fullName>
    </submittedName>
</protein>
<dbReference type="RefSeq" id="WP_322468357.1">
    <property type="nucleotide sequence ID" value="NZ_JAXOJX010000096.1"/>
</dbReference>
<dbReference type="PANTHER" id="PTHR33055:SF3">
    <property type="entry name" value="PUTATIVE TRANSPOSASE FOR IS117-RELATED"/>
    <property type="match status" value="1"/>
</dbReference>
<dbReference type="Pfam" id="PF01548">
    <property type="entry name" value="DEDD_Tnp_IS110"/>
    <property type="match status" value="1"/>
</dbReference>
<dbReference type="Proteomes" id="UP001293718">
    <property type="component" value="Unassembled WGS sequence"/>
</dbReference>
<evidence type="ECO:0000313" key="3">
    <source>
        <dbReference type="EMBL" id="MDZ5461094.1"/>
    </source>
</evidence>
<comment type="caution">
    <text evidence="3">The sequence shown here is derived from an EMBL/GenBank/DDBJ whole genome shotgun (WGS) entry which is preliminary data.</text>
</comment>
<dbReference type="InterPro" id="IPR002525">
    <property type="entry name" value="Transp_IS110-like_N"/>
</dbReference>
<dbReference type="PANTHER" id="PTHR33055">
    <property type="entry name" value="TRANSPOSASE FOR INSERTION SEQUENCE ELEMENT IS1111A"/>
    <property type="match status" value="1"/>
</dbReference>
<reference evidence="3 4" key="1">
    <citation type="submission" date="2023-11" db="EMBL/GenBank/DDBJ databases">
        <title>Draft genome of Azohydromonas lata strain H1 (DSM1123), a polyhydroxyalkanoate producer.</title>
        <authorList>
            <person name="Traversa D."/>
            <person name="D'Addabbo P."/>
            <person name="Pazzani C."/>
            <person name="Manzari C."/>
            <person name="Chiara M."/>
            <person name="Scrascia M."/>
        </authorList>
    </citation>
    <scope>NUCLEOTIDE SEQUENCE [LARGE SCALE GENOMIC DNA]</scope>
    <source>
        <strain evidence="3 4">H1</strain>
    </source>
</reference>
<organism evidence="3 4">
    <name type="scientific">Azohydromonas lata</name>
    <dbReference type="NCBI Taxonomy" id="45677"/>
    <lineage>
        <taxon>Bacteria</taxon>
        <taxon>Pseudomonadati</taxon>
        <taxon>Pseudomonadota</taxon>
        <taxon>Betaproteobacteria</taxon>
        <taxon>Burkholderiales</taxon>
        <taxon>Sphaerotilaceae</taxon>
        <taxon>Azohydromonas</taxon>
    </lineage>
</organism>
<feature type="domain" description="Transposase IS110-like N-terminal" evidence="1">
    <location>
        <begin position="7"/>
        <end position="146"/>
    </location>
</feature>
<accession>A0ABU5IQF0</accession>
<evidence type="ECO:0000313" key="4">
    <source>
        <dbReference type="Proteomes" id="UP001293718"/>
    </source>
</evidence>
<proteinExistence type="predicted"/>
<dbReference type="NCBIfam" id="NF033542">
    <property type="entry name" value="transpos_IS110"/>
    <property type="match status" value="1"/>
</dbReference>
<dbReference type="InterPro" id="IPR003346">
    <property type="entry name" value="Transposase_20"/>
</dbReference>
<feature type="domain" description="Transposase IS116/IS110/IS902 C-terminal" evidence="2">
    <location>
        <begin position="211"/>
        <end position="287"/>
    </location>
</feature>
<dbReference type="Pfam" id="PF02371">
    <property type="entry name" value="Transposase_20"/>
    <property type="match status" value="1"/>
</dbReference>